<protein>
    <recommendedName>
        <fullName evidence="5">Glycosyltransferase</fullName>
        <ecNumber evidence="5">2.4.1.-</ecNumber>
    </recommendedName>
</protein>
<evidence type="ECO:0000256" key="2">
    <source>
        <dbReference type="ARBA" id="ARBA00022676"/>
    </source>
</evidence>
<evidence type="ECO:0000313" key="6">
    <source>
        <dbReference type="EnsemblPlants" id="LPERR01G19780.1"/>
    </source>
</evidence>
<dbReference type="FunFam" id="3.40.50.2000:FF:000054">
    <property type="entry name" value="Glycosyltransferase"/>
    <property type="match status" value="1"/>
</dbReference>
<dbReference type="eggNOG" id="KOG1192">
    <property type="taxonomic scope" value="Eukaryota"/>
</dbReference>
<name>A0A0D9V307_9ORYZ</name>
<dbReference type="PANTHER" id="PTHR48046">
    <property type="entry name" value="UDP-GLYCOSYLTRANSFERASE 72E1"/>
    <property type="match status" value="1"/>
</dbReference>
<accession>A0A0D9V307</accession>
<proteinExistence type="inferred from homology"/>
<evidence type="ECO:0000256" key="5">
    <source>
        <dbReference type="RuleBase" id="RU362057"/>
    </source>
</evidence>
<keyword evidence="3 4" id="KW-0808">Transferase</keyword>
<reference evidence="6" key="3">
    <citation type="submission" date="2015-04" db="UniProtKB">
        <authorList>
            <consortium name="EnsemblPlants"/>
        </authorList>
    </citation>
    <scope>IDENTIFICATION</scope>
</reference>
<dbReference type="Gramene" id="LPERR01G19780.1">
    <property type="protein sequence ID" value="LPERR01G19780.1"/>
    <property type="gene ID" value="LPERR01G19780"/>
</dbReference>
<evidence type="ECO:0000313" key="7">
    <source>
        <dbReference type="Proteomes" id="UP000032180"/>
    </source>
</evidence>
<sequence>MIKTKNPHVVLLACPGAGHVLPMMEFARRLTEHDHNFTVTIITHTSLSSSGVKSSSSILDSLPSSISIATLPAVPLDDLTSADARIETFIITAVKRALPHVRDLLAAIVGERGDDVVAFAADMFCSWALPIAADLGLPKYILFLPNLMALASILQLPELDAATTCAYRDLPEPVRLPGCVPLRGADLFDTVQDRSNEAYGHLVETARHHLLADGILVNTFDEMEHDAISAFRELADKGVYPPVYPVGPFFRPCSSEAAEHICSRWLDEQPEASVLYVCFGSGGALSVTQTAELAAGLEASGQRFLWVVHLPSDKDSSAGYFSSDGHVAQDPLSYLPEGFLTRTNGRGLAVPTWVPQVEILNHPAVGGFVSHCGWNSTLESVTAGVPTVVWPLFAEQRMNAVMLEERVGIALRPKVREDGLVTRAEVAAVVKELMVGEKGASARSKTKELQMSAAKAWAPDGPSHKALEAIIGKWKFTNNGV</sequence>
<dbReference type="InterPro" id="IPR002213">
    <property type="entry name" value="UDP_glucos_trans"/>
</dbReference>
<comment type="similarity">
    <text evidence="1 4">Belongs to the UDP-glycosyltransferase family.</text>
</comment>
<dbReference type="AlphaFoldDB" id="A0A0D9V307"/>
<keyword evidence="2 4" id="KW-0328">Glycosyltransferase</keyword>
<dbReference type="GO" id="GO:0008194">
    <property type="term" value="F:UDP-glycosyltransferase activity"/>
    <property type="evidence" value="ECO:0007669"/>
    <property type="project" value="InterPro"/>
</dbReference>
<evidence type="ECO:0000256" key="1">
    <source>
        <dbReference type="ARBA" id="ARBA00009995"/>
    </source>
</evidence>
<dbReference type="InterPro" id="IPR035595">
    <property type="entry name" value="UDP_glycos_trans_CS"/>
</dbReference>
<dbReference type="HOGENOM" id="CLU_001724_3_2_1"/>
<dbReference type="EnsemblPlants" id="LPERR01G19780.1">
    <property type="protein sequence ID" value="LPERR01G19780.1"/>
    <property type="gene ID" value="LPERR01G19780"/>
</dbReference>
<organism evidence="6 7">
    <name type="scientific">Leersia perrieri</name>
    <dbReference type="NCBI Taxonomy" id="77586"/>
    <lineage>
        <taxon>Eukaryota</taxon>
        <taxon>Viridiplantae</taxon>
        <taxon>Streptophyta</taxon>
        <taxon>Embryophyta</taxon>
        <taxon>Tracheophyta</taxon>
        <taxon>Spermatophyta</taxon>
        <taxon>Magnoliopsida</taxon>
        <taxon>Liliopsida</taxon>
        <taxon>Poales</taxon>
        <taxon>Poaceae</taxon>
        <taxon>BOP clade</taxon>
        <taxon>Oryzoideae</taxon>
        <taxon>Oryzeae</taxon>
        <taxon>Oryzinae</taxon>
        <taxon>Leersia</taxon>
    </lineage>
</organism>
<dbReference type="Pfam" id="PF00201">
    <property type="entry name" value="UDPGT"/>
    <property type="match status" value="1"/>
</dbReference>
<evidence type="ECO:0000256" key="4">
    <source>
        <dbReference type="RuleBase" id="RU003718"/>
    </source>
</evidence>
<dbReference type="PANTHER" id="PTHR48046:SF6">
    <property type="entry name" value="GLYCOSYLTRANSFERASE"/>
    <property type="match status" value="1"/>
</dbReference>
<dbReference type="SUPFAM" id="SSF53756">
    <property type="entry name" value="UDP-Glycosyltransferase/glycogen phosphorylase"/>
    <property type="match status" value="1"/>
</dbReference>
<dbReference type="EC" id="2.4.1.-" evidence="5"/>
<reference evidence="6 7" key="1">
    <citation type="submission" date="2012-08" db="EMBL/GenBank/DDBJ databases">
        <title>Oryza genome evolution.</title>
        <authorList>
            <person name="Wing R.A."/>
        </authorList>
    </citation>
    <scope>NUCLEOTIDE SEQUENCE</scope>
</reference>
<dbReference type="CDD" id="cd03784">
    <property type="entry name" value="GT1_Gtf-like"/>
    <property type="match status" value="1"/>
</dbReference>
<dbReference type="Gene3D" id="3.40.50.2000">
    <property type="entry name" value="Glycogen Phosphorylase B"/>
    <property type="match status" value="2"/>
</dbReference>
<evidence type="ECO:0000256" key="3">
    <source>
        <dbReference type="ARBA" id="ARBA00022679"/>
    </source>
</evidence>
<keyword evidence="7" id="KW-1185">Reference proteome</keyword>
<reference evidence="7" key="2">
    <citation type="submission" date="2013-12" db="EMBL/GenBank/DDBJ databases">
        <authorList>
            <person name="Yu Y."/>
            <person name="Lee S."/>
            <person name="de Baynast K."/>
            <person name="Wissotski M."/>
            <person name="Liu L."/>
            <person name="Talag J."/>
            <person name="Goicoechea J."/>
            <person name="Angelova A."/>
            <person name="Jetty R."/>
            <person name="Kudrna D."/>
            <person name="Golser W."/>
            <person name="Rivera L."/>
            <person name="Zhang J."/>
            <person name="Wing R."/>
        </authorList>
    </citation>
    <scope>NUCLEOTIDE SEQUENCE</scope>
</reference>
<dbReference type="FunFam" id="3.40.50.2000:FF:000051">
    <property type="entry name" value="Glycosyltransferase"/>
    <property type="match status" value="1"/>
</dbReference>
<dbReference type="Proteomes" id="UP000032180">
    <property type="component" value="Chromosome 1"/>
</dbReference>
<dbReference type="PROSITE" id="PS00375">
    <property type="entry name" value="UDPGT"/>
    <property type="match status" value="1"/>
</dbReference>